<keyword evidence="3" id="KW-1185">Reference proteome</keyword>
<gene>
    <name evidence="2" type="ORF">EMPG_09563</name>
</gene>
<evidence type="ECO:0000313" key="3">
    <source>
        <dbReference type="Proteomes" id="UP000053573"/>
    </source>
</evidence>
<feature type="compositionally biased region" description="Polar residues" evidence="1">
    <location>
        <begin position="1"/>
        <end position="12"/>
    </location>
</feature>
<proteinExistence type="predicted"/>
<dbReference type="Proteomes" id="UP000053573">
    <property type="component" value="Unassembled WGS sequence"/>
</dbReference>
<evidence type="ECO:0000256" key="1">
    <source>
        <dbReference type="SAM" id="MobiDB-lite"/>
    </source>
</evidence>
<dbReference type="EMBL" id="LDEV01001147">
    <property type="protein sequence ID" value="KLJ12135.1"/>
    <property type="molecule type" value="Genomic_DNA"/>
</dbReference>
<comment type="caution">
    <text evidence="2">The sequence shown here is derived from an EMBL/GenBank/DDBJ whole genome shotgun (WGS) entry which is preliminary data.</text>
</comment>
<feature type="compositionally biased region" description="Basic and acidic residues" evidence="1">
    <location>
        <begin position="13"/>
        <end position="39"/>
    </location>
</feature>
<evidence type="ECO:0000313" key="2">
    <source>
        <dbReference type="EMBL" id="KLJ12135.1"/>
    </source>
</evidence>
<dbReference type="AlphaFoldDB" id="A0A0H1BLB8"/>
<name>A0A0H1BLB8_9EURO</name>
<sequence length="163" mass="18691">MTNSELMINQHTPMERTPPHSPEHQRLKDPQSPRRDRFLRSRQGSHISRDWDHGCDILRFGDGFEFHTFSWGSLVWGAANVKTSGLNSVPTAPGIPQLEDETERVFGFPQELLTDSKEKDSPRATGASRKFQQKLQVERVWGQPRLATFSHEISSAQTCRDRH</sequence>
<reference evidence="3" key="1">
    <citation type="journal article" date="2015" name="PLoS Genet.">
        <title>The dynamic genome and transcriptome of the human fungal pathogen Blastomyces and close relative Emmonsia.</title>
        <authorList>
            <person name="Munoz J.F."/>
            <person name="Gauthier G.M."/>
            <person name="Desjardins C.A."/>
            <person name="Gallo J.E."/>
            <person name="Holder J."/>
            <person name="Sullivan T.D."/>
            <person name="Marty A.J."/>
            <person name="Carmen J.C."/>
            <person name="Chen Z."/>
            <person name="Ding L."/>
            <person name="Gujja S."/>
            <person name="Magrini V."/>
            <person name="Misas E."/>
            <person name="Mitreva M."/>
            <person name="Priest M."/>
            <person name="Saif S."/>
            <person name="Whiston E.A."/>
            <person name="Young S."/>
            <person name="Zeng Q."/>
            <person name="Goldman W.E."/>
            <person name="Mardis E.R."/>
            <person name="Taylor J.W."/>
            <person name="McEwen J.G."/>
            <person name="Clay O.K."/>
            <person name="Klein B.S."/>
            <person name="Cuomo C.A."/>
        </authorList>
    </citation>
    <scope>NUCLEOTIDE SEQUENCE [LARGE SCALE GENOMIC DNA]</scope>
    <source>
        <strain evidence="3">UAMH 139</strain>
    </source>
</reference>
<accession>A0A0H1BLB8</accession>
<protein>
    <submittedName>
        <fullName evidence="2">Uncharacterized protein</fullName>
    </submittedName>
</protein>
<organism evidence="2 3">
    <name type="scientific">Blastomyces silverae</name>
    <dbReference type="NCBI Taxonomy" id="2060906"/>
    <lineage>
        <taxon>Eukaryota</taxon>
        <taxon>Fungi</taxon>
        <taxon>Dikarya</taxon>
        <taxon>Ascomycota</taxon>
        <taxon>Pezizomycotina</taxon>
        <taxon>Eurotiomycetes</taxon>
        <taxon>Eurotiomycetidae</taxon>
        <taxon>Onygenales</taxon>
        <taxon>Ajellomycetaceae</taxon>
        <taxon>Blastomyces</taxon>
    </lineage>
</organism>
<feature type="region of interest" description="Disordered" evidence="1">
    <location>
        <begin position="1"/>
        <end position="42"/>
    </location>
</feature>